<reference evidence="2 3" key="1">
    <citation type="submission" date="2011-06" db="EMBL/GenBank/DDBJ databases">
        <title>Genomic sequence of Methylobacter tundripaludum SV96.</title>
        <authorList>
            <consortium name="US DOE Joint Genome Institute"/>
            <person name="Lucas S."/>
            <person name="Han J."/>
            <person name="Lapidus A."/>
            <person name="Cheng J.-F."/>
            <person name="Goodwin L."/>
            <person name="Pitluck S."/>
            <person name="Held B."/>
            <person name="Detter J.C."/>
            <person name="Han C."/>
            <person name="Tapia R."/>
            <person name="Land M."/>
            <person name="Hauser L."/>
            <person name="Kyrpides N."/>
            <person name="Ivanova N."/>
            <person name="Ovchinnikova G."/>
            <person name="Pagani I."/>
            <person name="Klotz M.G."/>
            <person name="Dispirito A.A."/>
            <person name="Murrell J.C."/>
            <person name="Dunfield P."/>
            <person name="Kalyuzhnaya M.G."/>
            <person name="Svenning M."/>
            <person name="Trotsenko Y.A."/>
            <person name="Stein L.Y."/>
            <person name="Woyke T."/>
        </authorList>
    </citation>
    <scope>NUCLEOTIDE SEQUENCE [LARGE SCALE GENOMIC DNA]</scope>
    <source>
        <strain evidence="3">ATCC BAA-1195 / DSM 17260 / SV96</strain>
    </source>
</reference>
<dbReference type="HOGENOM" id="CLU_3045275_0_0_6"/>
<evidence type="ECO:0000313" key="3">
    <source>
        <dbReference type="Proteomes" id="UP000004664"/>
    </source>
</evidence>
<evidence type="ECO:0000256" key="1">
    <source>
        <dbReference type="SAM" id="Phobius"/>
    </source>
</evidence>
<sequence>MPKRQETRVFRQLAIRFTGQNSPSLFDYLAFYRLIAATLRLLFGVICIPLRQKA</sequence>
<proteinExistence type="predicted"/>
<feature type="transmembrane region" description="Helical" evidence="1">
    <location>
        <begin position="30"/>
        <end position="50"/>
    </location>
</feature>
<keyword evidence="1" id="KW-0472">Membrane</keyword>
<dbReference type="AlphaFoldDB" id="G3IZJ5"/>
<dbReference type="EMBL" id="JH109153">
    <property type="protein sequence ID" value="EGW20367.1"/>
    <property type="molecule type" value="Genomic_DNA"/>
</dbReference>
<gene>
    <name evidence="2" type="ORF">Mettu_3500</name>
</gene>
<organism evidence="2 3">
    <name type="scientific">Methylobacter tundripaludum (strain ATCC BAA-1195 / DSM 17260 / SV96)</name>
    <dbReference type="NCBI Taxonomy" id="697282"/>
    <lineage>
        <taxon>Bacteria</taxon>
        <taxon>Pseudomonadati</taxon>
        <taxon>Pseudomonadota</taxon>
        <taxon>Gammaproteobacteria</taxon>
        <taxon>Methylococcales</taxon>
        <taxon>Methylococcaceae</taxon>
        <taxon>Methylobacter</taxon>
    </lineage>
</organism>
<keyword evidence="1" id="KW-0812">Transmembrane</keyword>
<dbReference type="STRING" id="697282.Mettu_3500"/>
<name>G3IZJ5_METTV</name>
<dbReference type="Proteomes" id="UP000004664">
    <property type="component" value="Unassembled WGS sequence"/>
</dbReference>
<keyword evidence="3" id="KW-1185">Reference proteome</keyword>
<protein>
    <submittedName>
        <fullName evidence="2">Uncharacterized protein</fullName>
    </submittedName>
</protein>
<keyword evidence="1" id="KW-1133">Transmembrane helix</keyword>
<accession>G3IZJ5</accession>
<evidence type="ECO:0000313" key="2">
    <source>
        <dbReference type="EMBL" id="EGW20367.1"/>
    </source>
</evidence>